<dbReference type="SMART" id="SM00380">
    <property type="entry name" value="AP2"/>
    <property type="match status" value="1"/>
</dbReference>
<dbReference type="GO" id="GO:0003700">
    <property type="term" value="F:DNA-binding transcription factor activity"/>
    <property type="evidence" value="ECO:0007669"/>
    <property type="project" value="InterPro"/>
</dbReference>
<dbReference type="SUPFAM" id="SSF54171">
    <property type="entry name" value="DNA-binding domain"/>
    <property type="match status" value="1"/>
</dbReference>
<feature type="compositionally biased region" description="Polar residues" evidence="6">
    <location>
        <begin position="343"/>
        <end position="353"/>
    </location>
</feature>
<keyword evidence="2" id="KW-0805">Transcription regulation</keyword>
<keyword evidence="5" id="KW-0539">Nucleus</keyword>
<dbReference type="PROSITE" id="PS51032">
    <property type="entry name" value="AP2_ERF"/>
    <property type="match status" value="1"/>
</dbReference>
<dbReference type="GO" id="GO:0003677">
    <property type="term" value="F:DNA binding"/>
    <property type="evidence" value="ECO:0007669"/>
    <property type="project" value="UniProtKB-KW"/>
</dbReference>
<dbReference type="GO" id="GO:0005634">
    <property type="term" value="C:nucleus"/>
    <property type="evidence" value="ECO:0007669"/>
    <property type="project" value="UniProtKB-SubCell"/>
</dbReference>
<feature type="domain" description="AP2/ERF" evidence="7">
    <location>
        <begin position="248"/>
        <end position="313"/>
    </location>
</feature>
<evidence type="ECO:0000256" key="4">
    <source>
        <dbReference type="ARBA" id="ARBA00023163"/>
    </source>
</evidence>
<dbReference type="InterPro" id="IPR016177">
    <property type="entry name" value="DNA-bd_dom_sf"/>
</dbReference>
<gene>
    <name evidence="8" type="ORF">PSAL00342_LOCUS3548</name>
</gene>
<evidence type="ECO:0000256" key="2">
    <source>
        <dbReference type="ARBA" id="ARBA00023015"/>
    </source>
</evidence>
<dbReference type="AlphaFoldDB" id="A0A7S3XCV8"/>
<keyword evidence="4" id="KW-0804">Transcription</keyword>
<proteinExistence type="predicted"/>
<dbReference type="InterPro" id="IPR036955">
    <property type="entry name" value="AP2/ERF_dom_sf"/>
</dbReference>
<feature type="region of interest" description="Disordered" evidence="6">
    <location>
        <begin position="339"/>
        <end position="364"/>
    </location>
</feature>
<reference evidence="8" key="1">
    <citation type="submission" date="2021-01" db="EMBL/GenBank/DDBJ databases">
        <authorList>
            <person name="Corre E."/>
            <person name="Pelletier E."/>
            <person name="Niang G."/>
            <person name="Scheremetjew M."/>
            <person name="Finn R."/>
            <person name="Kale V."/>
            <person name="Holt S."/>
            <person name="Cochrane G."/>
            <person name="Meng A."/>
            <person name="Brown T."/>
            <person name="Cohen L."/>
        </authorList>
    </citation>
    <scope>NUCLEOTIDE SEQUENCE</scope>
    <source>
        <strain evidence="8">CCMP1897</strain>
    </source>
</reference>
<feature type="region of interest" description="Disordered" evidence="6">
    <location>
        <begin position="1"/>
        <end position="76"/>
    </location>
</feature>
<accession>A0A7S3XCV8</accession>
<protein>
    <recommendedName>
        <fullName evidence="7">AP2/ERF domain-containing protein</fullName>
    </recommendedName>
</protein>
<name>A0A7S3XCV8_9CHLO</name>
<comment type="subcellular location">
    <subcellularLocation>
        <location evidence="1">Nucleus</location>
    </subcellularLocation>
</comment>
<evidence type="ECO:0000313" key="8">
    <source>
        <dbReference type="EMBL" id="CAE0609729.1"/>
    </source>
</evidence>
<evidence type="ECO:0000256" key="5">
    <source>
        <dbReference type="ARBA" id="ARBA00023242"/>
    </source>
</evidence>
<feature type="compositionally biased region" description="Basic and acidic residues" evidence="6">
    <location>
        <begin position="35"/>
        <end position="58"/>
    </location>
</feature>
<keyword evidence="3" id="KW-0238">DNA-binding</keyword>
<evidence type="ECO:0000256" key="3">
    <source>
        <dbReference type="ARBA" id="ARBA00023125"/>
    </source>
</evidence>
<organism evidence="8">
    <name type="scientific">Picocystis salinarum</name>
    <dbReference type="NCBI Taxonomy" id="88271"/>
    <lineage>
        <taxon>Eukaryota</taxon>
        <taxon>Viridiplantae</taxon>
        <taxon>Chlorophyta</taxon>
        <taxon>Picocystophyceae</taxon>
        <taxon>Picocystales</taxon>
        <taxon>Picocystaceae</taxon>
        <taxon>Picocystis</taxon>
    </lineage>
</organism>
<feature type="compositionally biased region" description="Polar residues" evidence="6">
    <location>
        <begin position="59"/>
        <end position="71"/>
    </location>
</feature>
<dbReference type="InterPro" id="IPR001471">
    <property type="entry name" value="AP2/ERF_dom"/>
</dbReference>
<dbReference type="EMBL" id="HBIS01003914">
    <property type="protein sequence ID" value="CAE0609729.1"/>
    <property type="molecule type" value="Transcribed_RNA"/>
</dbReference>
<dbReference type="Gene3D" id="3.30.730.10">
    <property type="entry name" value="AP2/ERF domain"/>
    <property type="match status" value="1"/>
</dbReference>
<evidence type="ECO:0000256" key="1">
    <source>
        <dbReference type="ARBA" id="ARBA00004123"/>
    </source>
</evidence>
<evidence type="ECO:0000256" key="6">
    <source>
        <dbReference type="SAM" id="MobiDB-lite"/>
    </source>
</evidence>
<evidence type="ECO:0000259" key="7">
    <source>
        <dbReference type="PROSITE" id="PS51032"/>
    </source>
</evidence>
<sequence>MQVQAAFGGNERDQGWWMEVPRTDGKKGTGWTVVEPKRQGPREKSGRSDRPIEGKKTSDATTVDVNEQIDTSSKRKGLLCQSSNDLKNMGGSKKQKILTRALLDAAQTLDLNSAGTSKPDSPSLPTTPDKTLDTAVELTEGSLLSCSECGMQNGSQKDSKGQAGPATCTSCGAQRDVTCAVEVHRSIFLPREEKTTSLEDSQGKHAKEEEFRKAECRTRRLMSRLKKKRAMVSMGQAQKGDELRKVSTYLGVTGAVNRKGVTWQARITCPKRSGKERSFIHLGMHTKEIDAAKAFDRAAIVLHGPEHAALNFKVEDYSHELDHLTSIDLPTLAAEYRQRPNESSRAAQETQEAQCRAEQGGPPTACQPKVMQGQTPNAMPAAPSMDYGSAAQAWTMGHSLDMHKQAIAQKAAEAGMAMCYVSSIPLPELQTSVAKNGFTPTQLCQLKQQIMQSYSTSQVLLANLQTSYTYLMQMHSAMQVS</sequence>